<name>A0A6S6QIW7_9HYPH</name>
<gene>
    <name evidence="2" type="ORF">IZ6_09290</name>
</gene>
<dbReference type="AlphaFoldDB" id="A0A6S6QIW7"/>
<dbReference type="EMBL" id="AP023361">
    <property type="protein sequence ID" value="BCJ90194.1"/>
    <property type="molecule type" value="Genomic_DNA"/>
</dbReference>
<feature type="region of interest" description="Disordered" evidence="1">
    <location>
        <begin position="33"/>
        <end position="56"/>
    </location>
</feature>
<protein>
    <submittedName>
        <fullName evidence="2">Uncharacterized protein</fullName>
    </submittedName>
</protein>
<dbReference type="KEGG" id="tso:IZ6_09290"/>
<evidence type="ECO:0000256" key="1">
    <source>
        <dbReference type="SAM" id="MobiDB-lite"/>
    </source>
</evidence>
<evidence type="ECO:0000313" key="3">
    <source>
        <dbReference type="Proteomes" id="UP000515317"/>
    </source>
</evidence>
<dbReference type="RefSeq" id="WP_222876843.1">
    <property type="nucleotide sequence ID" value="NZ_AP023361.1"/>
</dbReference>
<feature type="compositionally biased region" description="Basic and acidic residues" evidence="1">
    <location>
        <begin position="43"/>
        <end position="56"/>
    </location>
</feature>
<organism evidence="2 3">
    <name type="scientific">Terrihabitans soli</name>
    <dbReference type="NCBI Taxonomy" id="708113"/>
    <lineage>
        <taxon>Bacteria</taxon>
        <taxon>Pseudomonadati</taxon>
        <taxon>Pseudomonadota</taxon>
        <taxon>Alphaproteobacteria</taxon>
        <taxon>Hyphomicrobiales</taxon>
        <taxon>Terrihabitans</taxon>
    </lineage>
</organism>
<dbReference type="Proteomes" id="UP000515317">
    <property type="component" value="Chromosome"/>
</dbReference>
<accession>A0A6S6QIW7</accession>
<proteinExistence type="predicted"/>
<keyword evidence="3" id="KW-1185">Reference proteome</keyword>
<reference evidence="2 3" key="1">
    <citation type="submission" date="2020-08" db="EMBL/GenBank/DDBJ databases">
        <title>Genome sequence of Rhizobiales bacterium strain IZ6.</title>
        <authorList>
            <person name="Nakai R."/>
            <person name="Naganuma T."/>
        </authorList>
    </citation>
    <scope>NUCLEOTIDE SEQUENCE [LARGE SCALE GENOMIC DNA]</scope>
    <source>
        <strain evidence="2 3">IZ6</strain>
    </source>
</reference>
<sequence length="56" mass="6415">MNRLLPFAALAAAVVFVARREWRRVNAELDRTRGREVPPAGTLRRDAVTGEWRPSR</sequence>
<evidence type="ECO:0000313" key="2">
    <source>
        <dbReference type="EMBL" id="BCJ90194.1"/>
    </source>
</evidence>